<name>A0AAD3RWH5_NEPGR</name>
<reference evidence="2" key="1">
    <citation type="submission" date="2023-05" db="EMBL/GenBank/DDBJ databases">
        <title>Nepenthes gracilis genome sequencing.</title>
        <authorList>
            <person name="Fukushima K."/>
        </authorList>
    </citation>
    <scope>NUCLEOTIDE SEQUENCE</scope>
    <source>
        <strain evidence="2">SING2019-196</strain>
    </source>
</reference>
<keyword evidence="3" id="KW-1185">Reference proteome</keyword>
<protein>
    <submittedName>
        <fullName evidence="2">Uncharacterized protein</fullName>
    </submittedName>
</protein>
<gene>
    <name evidence="2" type="ORF">Nepgr_000465</name>
</gene>
<sequence>MQMRFMVERFLKVILEIVMHKSFQLSYLLPAYGLNYRIQLDYSGVTTSLDPEVALLQSLTIEKAEELTEVGGPENKYTQIKKSALRKDNARPSPLSQGHATLSQTPPQWASADHYKMQNLPPLFSAHARKACPLEAVNHSPPDPLSILYFLQEIAVLRNTRSVEGTRSSSHGIDLVAFGFSDLNHHVLILDNVEDRLHNALCLHGPAGNARRQRSEGKVVARGYEVNNIRRVSLEAEGEEGVRERPEPDGSNKQQLGECVHLHRTMNSNTTGNLAKPAPPSLMAFFDLLKLTDIPLKFFMANSLKGDIFICLEDQRLPMTFNFVLGLTLCSLAQADMGQRHPPFHAFLLRLVVKVGKEICKRVGIS</sequence>
<dbReference type="EMBL" id="BSYO01000001">
    <property type="protein sequence ID" value="GMG98625.1"/>
    <property type="molecule type" value="Genomic_DNA"/>
</dbReference>
<comment type="caution">
    <text evidence="2">The sequence shown here is derived from an EMBL/GenBank/DDBJ whole genome shotgun (WGS) entry which is preliminary data.</text>
</comment>
<organism evidence="2 3">
    <name type="scientific">Nepenthes gracilis</name>
    <name type="common">Slender pitcher plant</name>
    <dbReference type="NCBI Taxonomy" id="150966"/>
    <lineage>
        <taxon>Eukaryota</taxon>
        <taxon>Viridiplantae</taxon>
        <taxon>Streptophyta</taxon>
        <taxon>Embryophyta</taxon>
        <taxon>Tracheophyta</taxon>
        <taxon>Spermatophyta</taxon>
        <taxon>Magnoliopsida</taxon>
        <taxon>eudicotyledons</taxon>
        <taxon>Gunneridae</taxon>
        <taxon>Pentapetalae</taxon>
        <taxon>Caryophyllales</taxon>
        <taxon>Nepenthaceae</taxon>
        <taxon>Nepenthes</taxon>
    </lineage>
</organism>
<evidence type="ECO:0000313" key="3">
    <source>
        <dbReference type="Proteomes" id="UP001279734"/>
    </source>
</evidence>
<feature type="region of interest" description="Disordered" evidence="1">
    <location>
        <begin position="84"/>
        <end position="107"/>
    </location>
</feature>
<proteinExistence type="predicted"/>
<feature type="compositionally biased region" description="Polar residues" evidence="1">
    <location>
        <begin position="94"/>
        <end position="107"/>
    </location>
</feature>
<dbReference type="Proteomes" id="UP001279734">
    <property type="component" value="Unassembled WGS sequence"/>
</dbReference>
<dbReference type="AlphaFoldDB" id="A0AAD3RWH5"/>
<evidence type="ECO:0000256" key="1">
    <source>
        <dbReference type="SAM" id="MobiDB-lite"/>
    </source>
</evidence>
<evidence type="ECO:0000313" key="2">
    <source>
        <dbReference type="EMBL" id="GMG98625.1"/>
    </source>
</evidence>
<accession>A0AAD3RWH5</accession>